<dbReference type="InterPro" id="IPR001463">
    <property type="entry name" value="Na/Ala_symport"/>
</dbReference>
<comment type="subcellular location">
    <subcellularLocation>
        <location evidence="1 8">Cell membrane</location>
        <topology evidence="1 8">Multi-pass membrane protein</topology>
    </subcellularLocation>
</comment>
<evidence type="ECO:0000256" key="1">
    <source>
        <dbReference type="ARBA" id="ARBA00004651"/>
    </source>
</evidence>
<dbReference type="PRINTS" id="PR00175">
    <property type="entry name" value="NAALASMPORT"/>
</dbReference>
<accession>A0ABX9KCR8</accession>
<dbReference type="NCBIfam" id="TIGR00835">
    <property type="entry name" value="agcS"/>
    <property type="match status" value="1"/>
</dbReference>
<dbReference type="PROSITE" id="PS00873">
    <property type="entry name" value="NA_ALANINE_SYMP"/>
    <property type="match status" value="1"/>
</dbReference>
<evidence type="ECO:0000256" key="3">
    <source>
        <dbReference type="ARBA" id="ARBA00022448"/>
    </source>
</evidence>
<evidence type="ECO:0000256" key="4">
    <source>
        <dbReference type="ARBA" id="ARBA00022475"/>
    </source>
</evidence>
<dbReference type="Gene3D" id="1.20.1740.10">
    <property type="entry name" value="Amino acid/polyamine transporter I"/>
    <property type="match status" value="1"/>
</dbReference>
<dbReference type="Proteomes" id="UP000263486">
    <property type="component" value="Unassembled WGS sequence"/>
</dbReference>
<dbReference type="RefSeq" id="WP_147269632.1">
    <property type="nucleotide sequence ID" value="NZ_JAACIO010000057.1"/>
</dbReference>
<keyword evidence="8" id="KW-0769">Symport</keyword>
<evidence type="ECO:0000256" key="8">
    <source>
        <dbReference type="RuleBase" id="RU363064"/>
    </source>
</evidence>
<keyword evidence="3 8" id="KW-0813">Transport</keyword>
<dbReference type="PANTHER" id="PTHR30330">
    <property type="entry name" value="AGSS FAMILY TRANSPORTER, SODIUM-ALANINE"/>
    <property type="match status" value="1"/>
</dbReference>
<feature type="non-terminal residue" evidence="9">
    <location>
        <position position="309"/>
    </location>
</feature>
<comment type="caution">
    <text evidence="8">Lacks conserved residue(s) required for the propagation of feature annotation.</text>
</comment>
<keyword evidence="6 8" id="KW-1133">Transmembrane helix</keyword>
<keyword evidence="5 8" id="KW-0812">Transmembrane</keyword>
<comment type="caution">
    <text evidence="9">The sequence shown here is derived from an EMBL/GenBank/DDBJ whole genome shotgun (WGS) entry which is preliminary data.</text>
</comment>
<feature type="transmembrane region" description="Helical" evidence="8">
    <location>
        <begin position="147"/>
        <end position="167"/>
    </location>
</feature>
<organism evidence="9 10">
    <name type="scientific">Psychrilyobacter piezotolerans</name>
    <dbReference type="NCBI Taxonomy" id="2293438"/>
    <lineage>
        <taxon>Bacteria</taxon>
        <taxon>Fusobacteriati</taxon>
        <taxon>Fusobacteriota</taxon>
        <taxon>Fusobacteriia</taxon>
        <taxon>Fusobacteriales</taxon>
        <taxon>Fusobacteriaceae</taxon>
        <taxon>Psychrilyobacter</taxon>
    </lineage>
</organism>
<proteinExistence type="inferred from homology"/>
<evidence type="ECO:0000313" key="9">
    <source>
        <dbReference type="EMBL" id="REI39250.1"/>
    </source>
</evidence>
<keyword evidence="7 8" id="KW-0472">Membrane</keyword>
<evidence type="ECO:0000256" key="2">
    <source>
        <dbReference type="ARBA" id="ARBA00009261"/>
    </source>
</evidence>
<dbReference type="PANTHER" id="PTHR30330:SF1">
    <property type="entry name" value="AMINO-ACID CARRIER PROTEIN ALST"/>
    <property type="match status" value="1"/>
</dbReference>
<sequence>MLNYLQNIVNFVNGIFWGKNLLAVMLLSAGLYFTIRTKFMPVRLFKEMIRIILEKNKSEDENTVSSFQAFCISTASRIGAGNLAGVVAAVSIGGPGAVFWMWVVALVGASSAFIESTLAQIYKEKDPQGGYRGGPAYFMEKALKKRWMGILFAISGLICWAGISQIVSNSVTESFENAFNIPRIYTVSVLVIAAAAIIFGKGNKTAKVLDKLVPVMAGAYAIVVIFIIGKNITLLPGVLASIFENAFGIQQAVGGGFGVVVMAGIKRGLFSNEAGSGSAPCAAAAAEVSHPAKQGLIQSLGVYIDTLVI</sequence>
<feature type="transmembrane region" description="Helical" evidence="8">
    <location>
        <begin position="247"/>
        <end position="265"/>
    </location>
</feature>
<evidence type="ECO:0000256" key="6">
    <source>
        <dbReference type="ARBA" id="ARBA00022989"/>
    </source>
</evidence>
<dbReference type="EMBL" id="QUAJ01000061">
    <property type="protein sequence ID" value="REI39250.1"/>
    <property type="molecule type" value="Genomic_DNA"/>
</dbReference>
<feature type="transmembrane region" description="Helical" evidence="8">
    <location>
        <begin position="179"/>
        <end position="200"/>
    </location>
</feature>
<protein>
    <submittedName>
        <fullName evidence="9">Alanine:cation symporter family protein</fullName>
    </submittedName>
</protein>
<feature type="transmembrane region" description="Helical" evidence="8">
    <location>
        <begin position="15"/>
        <end position="35"/>
    </location>
</feature>
<feature type="transmembrane region" description="Helical" evidence="8">
    <location>
        <begin position="99"/>
        <end position="122"/>
    </location>
</feature>
<feature type="transmembrane region" description="Helical" evidence="8">
    <location>
        <begin position="212"/>
        <end position="235"/>
    </location>
</feature>
<keyword evidence="10" id="KW-1185">Reference proteome</keyword>
<gene>
    <name evidence="9" type="ORF">DYH56_15510</name>
</gene>
<comment type="similarity">
    <text evidence="2 8">Belongs to the alanine or glycine:cation symporter (AGCS) (TC 2.A.25) family.</text>
</comment>
<evidence type="ECO:0000313" key="10">
    <source>
        <dbReference type="Proteomes" id="UP000263486"/>
    </source>
</evidence>
<keyword evidence="4 8" id="KW-1003">Cell membrane</keyword>
<dbReference type="Pfam" id="PF01235">
    <property type="entry name" value="Na_Ala_symp"/>
    <property type="match status" value="1"/>
</dbReference>
<reference evidence="9 10" key="1">
    <citation type="submission" date="2018-08" db="EMBL/GenBank/DDBJ databases">
        <title>Draft genome sequence of Psychrilyobacter sp. strain SD5 isolated from Black Sea water.</title>
        <authorList>
            <person name="Yadav S."/>
            <person name="Villanueva L."/>
            <person name="Damste J.S.S."/>
        </authorList>
    </citation>
    <scope>NUCLEOTIDE SEQUENCE [LARGE SCALE GENOMIC DNA]</scope>
    <source>
        <strain evidence="9 10">SD5</strain>
    </source>
</reference>
<evidence type="ECO:0000256" key="5">
    <source>
        <dbReference type="ARBA" id="ARBA00022692"/>
    </source>
</evidence>
<name>A0ABX9KCR8_9FUSO</name>
<evidence type="ECO:0000256" key="7">
    <source>
        <dbReference type="ARBA" id="ARBA00023136"/>
    </source>
</evidence>